<comment type="caution">
    <text evidence="1">The sequence shown here is derived from an EMBL/GenBank/DDBJ whole genome shotgun (WGS) entry which is preliminary data.</text>
</comment>
<gene>
    <name evidence="1" type="ORF">F7725_028458</name>
</gene>
<dbReference type="AlphaFoldDB" id="A0A7J5XG17"/>
<accession>A0A7J5XG17</accession>
<reference evidence="1 2" key="1">
    <citation type="submission" date="2020-03" db="EMBL/GenBank/DDBJ databases">
        <title>Dissostichus mawsoni Genome sequencing and assembly.</title>
        <authorList>
            <person name="Park H."/>
        </authorList>
    </citation>
    <scope>NUCLEOTIDE SEQUENCE [LARGE SCALE GENOMIC DNA]</scope>
    <source>
        <strain evidence="1">DM0001</strain>
        <tissue evidence="1">Muscle</tissue>
    </source>
</reference>
<evidence type="ECO:0000313" key="1">
    <source>
        <dbReference type="EMBL" id="KAF3835900.1"/>
    </source>
</evidence>
<proteinExistence type="predicted"/>
<organism evidence="1 2">
    <name type="scientific">Dissostichus mawsoni</name>
    <name type="common">Antarctic cod</name>
    <dbReference type="NCBI Taxonomy" id="36200"/>
    <lineage>
        <taxon>Eukaryota</taxon>
        <taxon>Metazoa</taxon>
        <taxon>Chordata</taxon>
        <taxon>Craniata</taxon>
        <taxon>Vertebrata</taxon>
        <taxon>Euteleostomi</taxon>
        <taxon>Actinopterygii</taxon>
        <taxon>Neopterygii</taxon>
        <taxon>Teleostei</taxon>
        <taxon>Neoteleostei</taxon>
        <taxon>Acanthomorphata</taxon>
        <taxon>Eupercaria</taxon>
        <taxon>Perciformes</taxon>
        <taxon>Notothenioidei</taxon>
        <taxon>Nototheniidae</taxon>
        <taxon>Dissostichus</taxon>
    </lineage>
</organism>
<evidence type="ECO:0000313" key="2">
    <source>
        <dbReference type="Proteomes" id="UP000518266"/>
    </source>
</evidence>
<keyword evidence="2" id="KW-1185">Reference proteome</keyword>
<dbReference type="EMBL" id="JAAKFY010000024">
    <property type="protein sequence ID" value="KAF3835900.1"/>
    <property type="molecule type" value="Genomic_DNA"/>
</dbReference>
<dbReference type="Proteomes" id="UP000518266">
    <property type="component" value="Unassembled WGS sequence"/>
</dbReference>
<protein>
    <submittedName>
        <fullName evidence="1">Uncharacterized protein</fullName>
    </submittedName>
</protein>
<name>A0A7J5XG17_DISMA</name>
<sequence>MLMNLLAIPPCSPCSACKDTCAPSKGADVSDAGTISPDTNRDQHHCSRFLQSPVNRHCIHQLHQHKVE</sequence>